<name>A0A2R4QI72_9TREM</name>
<feature type="transmembrane region" description="Helical" evidence="16">
    <location>
        <begin position="99"/>
        <end position="122"/>
    </location>
</feature>
<dbReference type="GeneID" id="35116116"/>
<keyword evidence="8 16" id="KW-0479">Metal-binding</keyword>
<dbReference type="GO" id="GO:0006122">
    <property type="term" value="P:mitochondrial electron transport, ubiquinol to cytochrome c"/>
    <property type="evidence" value="ECO:0007669"/>
    <property type="project" value="TreeGrafter"/>
</dbReference>
<dbReference type="GO" id="GO:0005743">
    <property type="term" value="C:mitochondrial inner membrane"/>
    <property type="evidence" value="ECO:0007669"/>
    <property type="project" value="UniProtKB-SubCell"/>
</dbReference>
<feature type="domain" description="Cytochrome b/b6 N-terminal region profile" evidence="17">
    <location>
        <begin position="1"/>
        <end position="199"/>
    </location>
</feature>
<feature type="transmembrane region" description="Helical" evidence="16">
    <location>
        <begin position="67"/>
        <end position="87"/>
    </location>
</feature>
<evidence type="ECO:0000256" key="16">
    <source>
        <dbReference type="RuleBase" id="RU362117"/>
    </source>
</evidence>
<keyword evidence="4 16" id="KW-0813">Transport</keyword>
<dbReference type="Pfam" id="PF00032">
    <property type="entry name" value="Cytochrom_B_C"/>
    <property type="match status" value="1"/>
</dbReference>
<keyword evidence="12 16" id="KW-0408">Iron</keyword>
<dbReference type="CTD" id="4519"/>
<comment type="subcellular location">
    <subcellularLocation>
        <location evidence="2">Mitochondrion inner membrane</location>
        <topology evidence="2">Multi-pass membrane protein</topology>
    </subcellularLocation>
</comment>
<dbReference type="PANTHER" id="PTHR19271">
    <property type="entry name" value="CYTOCHROME B"/>
    <property type="match status" value="1"/>
</dbReference>
<evidence type="ECO:0000256" key="5">
    <source>
        <dbReference type="ARBA" id="ARBA00022617"/>
    </source>
</evidence>
<gene>
    <name evidence="20" type="primary">CYTB</name>
    <name evidence="19" type="synonym">cytb</name>
</gene>
<evidence type="ECO:0000256" key="7">
    <source>
        <dbReference type="ARBA" id="ARBA00022692"/>
    </source>
</evidence>
<evidence type="ECO:0000256" key="15">
    <source>
        <dbReference type="ARBA" id="ARBA00023136"/>
    </source>
</evidence>
<feature type="transmembrane region" description="Helical" evidence="16">
    <location>
        <begin position="129"/>
        <end position="149"/>
    </location>
</feature>
<dbReference type="GO" id="GO:0016491">
    <property type="term" value="F:oxidoreductase activity"/>
    <property type="evidence" value="ECO:0007669"/>
    <property type="project" value="UniProtKB-UniRule"/>
</dbReference>
<evidence type="ECO:0000259" key="18">
    <source>
        <dbReference type="PROSITE" id="PS51003"/>
    </source>
</evidence>
<keyword evidence="6 16" id="KW-0679">Respiratory chain</keyword>
<evidence type="ECO:0000256" key="8">
    <source>
        <dbReference type="ARBA" id="ARBA00022723"/>
    </source>
</evidence>
<feature type="transmembrane region" description="Helical" evidence="16">
    <location>
        <begin position="333"/>
        <end position="357"/>
    </location>
</feature>
<reference evidence="19" key="1">
    <citation type="journal article" date="2017" name="Mitochondrial DNA Part B Resour">
        <title>The complete mitochondrial genome of the causative agent of the human cercarial dermatitis, the visceral bird schistosome species Trichobilharzia szidati (platyhelminthes: Trematoda: Schistosomatidae).</title>
        <authorList>
            <person name="Semyenova S.K."/>
            <person name="Chrisanfova G.G."/>
            <person name="Mozharovskaya L.V."/>
            <person name="Guliaev A.S."/>
            <person name="Ryskov A.P."/>
        </authorList>
    </citation>
    <scope>NUCLEOTIDE SEQUENCE</scope>
</reference>
<dbReference type="InterPro" id="IPR005798">
    <property type="entry name" value="Cyt_b/b6_C"/>
</dbReference>
<dbReference type="Pfam" id="PF00033">
    <property type="entry name" value="Cytochrome_B"/>
    <property type="match status" value="1"/>
</dbReference>
<evidence type="ECO:0000313" key="20">
    <source>
        <dbReference type="EMBL" id="AVY52161.1"/>
    </source>
</evidence>
<sequence length="369" mass="42309">MLSLLRGNLVDLPTNVSLSYFWCGGFMLSIFMVIQVLSGVILSLFYSAESNFSLVFMGSDESILIWLVRYTHIWCVNVVFVLLLIHIGRSLYYGSYSRLGVWNVGFVLYIMIMIEAFLGYILPWHQMSYWAATVLTSILLSVPFVGSNLYSYVVGGFGVTVSETLLRVFPAHVILGIVILGVMILHLFYLHKAGSSCPLFISMGYSDCVYFHGYYSIKDLYVFVAISFFCLFFMIFVPNIVLDVEAFIKADSLVTPASIKPEWYFLVYYAMLRSIESKVGGLVFVLSFLLVLWVPTKNISSSYSLVRQIVFWCLFGLYIVLSYLGGCHAEYPYIIISKVCSMLILFFVSLFKGYWFIPYWCDYRLYNLY</sequence>
<evidence type="ECO:0000259" key="17">
    <source>
        <dbReference type="PROSITE" id="PS51002"/>
    </source>
</evidence>
<dbReference type="InterPro" id="IPR016174">
    <property type="entry name" value="Di-haem_cyt_TM"/>
</dbReference>
<evidence type="ECO:0000256" key="11">
    <source>
        <dbReference type="ARBA" id="ARBA00022989"/>
    </source>
</evidence>
<comment type="cofactor">
    <cofactor evidence="16">
        <name>heme b</name>
        <dbReference type="ChEBI" id="CHEBI:60344"/>
    </cofactor>
    <text evidence="16">Binds 2 heme groups non-covalently.</text>
</comment>
<feature type="domain" description="Cytochrome b/b6 C-terminal region profile" evidence="18">
    <location>
        <begin position="201"/>
        <end position="365"/>
    </location>
</feature>
<dbReference type="EMBL" id="MG570047">
    <property type="protein sequence ID" value="AVY52161.1"/>
    <property type="molecule type" value="Genomic_DNA"/>
</dbReference>
<feature type="transmembrane region" description="Helical" evidence="16">
    <location>
        <begin position="169"/>
        <end position="190"/>
    </location>
</feature>
<evidence type="ECO:0000256" key="14">
    <source>
        <dbReference type="ARBA" id="ARBA00023128"/>
    </source>
</evidence>
<keyword evidence="13" id="KW-0830">Ubiquinone</keyword>
<feature type="transmembrane region" description="Helical" evidence="16">
    <location>
        <begin position="221"/>
        <end position="242"/>
    </location>
</feature>
<evidence type="ECO:0000256" key="13">
    <source>
        <dbReference type="ARBA" id="ARBA00023075"/>
    </source>
</evidence>
<protein>
    <recommendedName>
        <fullName evidence="3 16">Cytochrome b</fullName>
    </recommendedName>
</protein>
<accession>A0A2R4QI72</accession>
<dbReference type="GO" id="GO:0008121">
    <property type="term" value="F:quinol-cytochrome-c reductase activity"/>
    <property type="evidence" value="ECO:0007669"/>
    <property type="project" value="TreeGrafter"/>
</dbReference>
<comment type="function">
    <text evidence="1 16">Component of the ubiquinol-cytochrome c reductase complex (complex III or cytochrome b-c1 complex) that is part of the mitochondrial respiratory chain. The b-c1 complex mediates electron transfer from ubiquinol to cytochrome c. Contributes to the generation of a proton gradient across the mitochondrial membrane that is then used for ATP synthesis.</text>
</comment>
<evidence type="ECO:0000256" key="9">
    <source>
        <dbReference type="ARBA" id="ARBA00022792"/>
    </source>
</evidence>
<dbReference type="PROSITE" id="PS51003">
    <property type="entry name" value="CYTB_CTER"/>
    <property type="match status" value="1"/>
</dbReference>
<dbReference type="EMBL" id="MF136777">
    <property type="protein sequence ID" value="ATV95726.1"/>
    <property type="molecule type" value="Genomic_DNA"/>
</dbReference>
<feature type="transmembrane region" description="Helical" evidence="16">
    <location>
        <begin position="279"/>
        <end position="296"/>
    </location>
</feature>
<dbReference type="SUPFAM" id="SSF81648">
    <property type="entry name" value="a domain/subunit of cytochrome bc1 complex (Ubiquinol-cytochrome c reductase)"/>
    <property type="match status" value="1"/>
</dbReference>
<evidence type="ECO:0000256" key="3">
    <source>
        <dbReference type="ARBA" id="ARBA00013531"/>
    </source>
</evidence>
<evidence type="ECO:0000256" key="10">
    <source>
        <dbReference type="ARBA" id="ARBA00022982"/>
    </source>
</evidence>
<dbReference type="InterPro" id="IPR005797">
    <property type="entry name" value="Cyt_b/b6_N"/>
</dbReference>
<evidence type="ECO:0000313" key="19">
    <source>
        <dbReference type="EMBL" id="ATV95726.1"/>
    </source>
</evidence>
<dbReference type="InterPro" id="IPR027387">
    <property type="entry name" value="Cytb/b6-like_sf"/>
</dbReference>
<organism evidence="20">
    <name type="scientific">Trichobilharzia szidati</name>
    <dbReference type="NCBI Taxonomy" id="157070"/>
    <lineage>
        <taxon>Eukaryota</taxon>
        <taxon>Metazoa</taxon>
        <taxon>Spiralia</taxon>
        <taxon>Lophotrochozoa</taxon>
        <taxon>Platyhelminthes</taxon>
        <taxon>Trematoda</taxon>
        <taxon>Digenea</taxon>
        <taxon>Strigeidida</taxon>
        <taxon>Schistosomatoidea</taxon>
        <taxon>Schistosomatidae</taxon>
        <taxon>Trichobilharzia</taxon>
    </lineage>
</organism>
<proteinExistence type="inferred from homology"/>
<keyword evidence="9" id="KW-0999">Mitochondrion inner membrane</keyword>
<dbReference type="AlphaFoldDB" id="A0A2R4QI72"/>
<evidence type="ECO:0000256" key="4">
    <source>
        <dbReference type="ARBA" id="ARBA00022448"/>
    </source>
</evidence>
<dbReference type="GO" id="GO:0046872">
    <property type="term" value="F:metal ion binding"/>
    <property type="evidence" value="ECO:0007669"/>
    <property type="project" value="UniProtKB-UniRule"/>
</dbReference>
<dbReference type="RefSeq" id="YP_009445122.1">
    <property type="nucleotide sequence ID" value="NC_036411.1"/>
</dbReference>
<evidence type="ECO:0000256" key="1">
    <source>
        <dbReference type="ARBA" id="ARBA00002566"/>
    </source>
</evidence>
<reference evidence="20" key="2">
    <citation type="submission" date="2017-11" db="EMBL/GenBank/DDBJ databases">
        <title>Complete mitochondrial genome of Trichobilharzia szidati.</title>
        <authorList>
            <person name="Hu Y."/>
            <person name="Zhu Y."/>
            <person name="Lan D."/>
            <person name="Pang H."/>
            <person name="Hu X."/>
        </authorList>
    </citation>
    <scope>NUCLEOTIDE SEQUENCE</scope>
</reference>
<dbReference type="PANTHER" id="PTHR19271:SF16">
    <property type="entry name" value="CYTOCHROME B"/>
    <property type="match status" value="1"/>
</dbReference>
<geneLocation type="mitochondrion" evidence="20"/>
<keyword evidence="10 16" id="KW-0249">Electron transport</keyword>
<keyword evidence="5 16" id="KW-0349">Heme</keyword>
<evidence type="ECO:0000256" key="2">
    <source>
        <dbReference type="ARBA" id="ARBA00004448"/>
    </source>
</evidence>
<dbReference type="PROSITE" id="PS51002">
    <property type="entry name" value="CYTB_NTER"/>
    <property type="match status" value="1"/>
</dbReference>
<dbReference type="InterPro" id="IPR036150">
    <property type="entry name" value="Cyt_b/b6_C_sf"/>
</dbReference>
<keyword evidence="7 16" id="KW-0812">Transmembrane</keyword>
<feature type="transmembrane region" description="Helical" evidence="16">
    <location>
        <begin position="20"/>
        <end position="46"/>
    </location>
</feature>
<evidence type="ECO:0000256" key="6">
    <source>
        <dbReference type="ARBA" id="ARBA00022660"/>
    </source>
</evidence>
<comment type="similarity">
    <text evidence="16">Belongs to the cytochrome b family.</text>
</comment>
<keyword evidence="15 16" id="KW-0472">Membrane</keyword>
<dbReference type="Gene3D" id="1.20.810.10">
    <property type="entry name" value="Cytochrome Bc1 Complex, Chain C"/>
    <property type="match status" value="1"/>
</dbReference>
<keyword evidence="11 16" id="KW-1133">Transmembrane helix</keyword>
<keyword evidence="14 16" id="KW-0496">Mitochondrion</keyword>
<evidence type="ECO:0000256" key="12">
    <source>
        <dbReference type="ARBA" id="ARBA00023004"/>
    </source>
</evidence>
<feature type="transmembrane region" description="Helical" evidence="16">
    <location>
        <begin position="308"/>
        <end position="326"/>
    </location>
</feature>
<dbReference type="SUPFAM" id="SSF81342">
    <property type="entry name" value="Transmembrane di-heme cytochromes"/>
    <property type="match status" value="1"/>
</dbReference>